<dbReference type="PANTHER" id="PTHR30298:SF0">
    <property type="entry name" value="PROTEIN YBFL-RELATED"/>
    <property type="match status" value="1"/>
</dbReference>
<reference evidence="1" key="2">
    <citation type="journal article" date="2014" name="ISME J.">
        <title>Microbial stratification in low pH oxic and suboxic macroscopic growths along an acid mine drainage.</title>
        <authorList>
            <person name="Mendez-Garcia C."/>
            <person name="Mesa V."/>
            <person name="Sprenger R.R."/>
            <person name="Richter M."/>
            <person name="Diez M.S."/>
            <person name="Solano J."/>
            <person name="Bargiela R."/>
            <person name="Golyshina O.V."/>
            <person name="Manteca A."/>
            <person name="Ramos J.L."/>
            <person name="Gallego J.R."/>
            <person name="Llorente I."/>
            <person name="Martins Dos Santos V.A."/>
            <person name="Jensen O.N."/>
            <person name="Pelaez A.I."/>
            <person name="Sanchez J."/>
            <person name="Ferrer M."/>
        </authorList>
    </citation>
    <scope>NUCLEOTIDE SEQUENCE</scope>
</reference>
<accession>T1DEX2</accession>
<feature type="non-terminal residue" evidence="1">
    <location>
        <position position="102"/>
    </location>
</feature>
<evidence type="ECO:0000313" key="1">
    <source>
        <dbReference type="EMBL" id="EQD79924.1"/>
    </source>
</evidence>
<sequence length="102" mass="11453">MPVEGSDKTKQTNEIGMFIPLLDAINIEGKDITSDALLTQRKLASYVVGRRAHYHFIAKDNQATLKADIALLFASRQQPDFVEVTPPDHGRIETRRIWCSTA</sequence>
<reference evidence="1" key="1">
    <citation type="submission" date="2013-08" db="EMBL/GenBank/DDBJ databases">
        <authorList>
            <person name="Mendez C."/>
            <person name="Richter M."/>
            <person name="Ferrer M."/>
            <person name="Sanchez J."/>
        </authorList>
    </citation>
    <scope>NUCLEOTIDE SEQUENCE</scope>
</reference>
<proteinExistence type="predicted"/>
<dbReference type="AlphaFoldDB" id="T1DEX2"/>
<dbReference type="EMBL" id="AUZX01001087">
    <property type="protein sequence ID" value="EQD79924.1"/>
    <property type="molecule type" value="Genomic_DNA"/>
</dbReference>
<name>T1DEX2_9ZZZZ</name>
<comment type="caution">
    <text evidence="1">The sequence shown here is derived from an EMBL/GenBank/DDBJ whole genome shotgun (WGS) entry which is preliminary data.</text>
</comment>
<organism evidence="1">
    <name type="scientific">mine drainage metagenome</name>
    <dbReference type="NCBI Taxonomy" id="410659"/>
    <lineage>
        <taxon>unclassified sequences</taxon>
        <taxon>metagenomes</taxon>
        <taxon>ecological metagenomes</taxon>
    </lineage>
</organism>
<dbReference type="PANTHER" id="PTHR30298">
    <property type="entry name" value="H REPEAT-ASSOCIATED PREDICTED TRANSPOSASE"/>
    <property type="match status" value="1"/>
</dbReference>
<gene>
    <name evidence="1" type="ORF">B1A_01428</name>
</gene>
<protein>
    <submittedName>
        <fullName evidence="1">Transposase, is4 family protein</fullName>
    </submittedName>
</protein>
<dbReference type="InterPro" id="IPR051698">
    <property type="entry name" value="Transposase_11-like"/>
</dbReference>